<evidence type="ECO:0000256" key="1">
    <source>
        <dbReference type="ARBA" id="ARBA00023015"/>
    </source>
</evidence>
<dbReference type="Gene3D" id="1.10.357.10">
    <property type="entry name" value="Tetracycline Repressor, domain 2"/>
    <property type="match status" value="1"/>
</dbReference>
<name>A0ABX8TMN1_9CAUL</name>
<keyword evidence="2 4" id="KW-0238">DNA-binding</keyword>
<reference evidence="6 7" key="1">
    <citation type="submission" date="2021-07" db="EMBL/GenBank/DDBJ databases">
        <title>Isolation and characterization of bacteria from a gold mining with a capacity of golden bioaccumulation.</title>
        <authorList>
            <person name="Yang X.J."/>
        </authorList>
    </citation>
    <scope>NUCLEOTIDE SEQUENCE [LARGE SCALE GENOMIC DNA]</scope>
    <source>
        <strain evidence="6 7">Au29</strain>
    </source>
</reference>
<evidence type="ECO:0000313" key="7">
    <source>
        <dbReference type="Proteomes" id="UP000824334"/>
    </source>
</evidence>
<dbReference type="PROSITE" id="PS50977">
    <property type="entry name" value="HTH_TETR_2"/>
    <property type="match status" value="1"/>
</dbReference>
<dbReference type="PANTHER" id="PTHR30055:SF234">
    <property type="entry name" value="HTH-TYPE TRANSCRIPTIONAL REGULATOR BETI"/>
    <property type="match status" value="1"/>
</dbReference>
<organism evidence="6 7">
    <name type="scientific">Brevundimonas nasdae</name>
    <dbReference type="NCBI Taxonomy" id="172043"/>
    <lineage>
        <taxon>Bacteria</taxon>
        <taxon>Pseudomonadati</taxon>
        <taxon>Pseudomonadota</taxon>
        <taxon>Alphaproteobacteria</taxon>
        <taxon>Caulobacterales</taxon>
        <taxon>Caulobacteraceae</taxon>
        <taxon>Brevundimonas</taxon>
    </lineage>
</organism>
<dbReference type="EMBL" id="CP080034">
    <property type="protein sequence ID" value="QYC11874.1"/>
    <property type="molecule type" value="Genomic_DNA"/>
</dbReference>
<proteinExistence type="predicted"/>
<keyword evidence="1" id="KW-0805">Transcription regulation</keyword>
<dbReference type="GeneID" id="94375200"/>
<accession>A0ABX8TMN1</accession>
<dbReference type="PRINTS" id="PR00455">
    <property type="entry name" value="HTHTETR"/>
</dbReference>
<keyword evidence="3" id="KW-0804">Transcription</keyword>
<dbReference type="Pfam" id="PF00440">
    <property type="entry name" value="TetR_N"/>
    <property type="match status" value="1"/>
</dbReference>
<sequence>MKQTRLKGAERRTRFLDAAAEIVVEDGVSAVTMDGVAARCGVAKSLGYRYFKDRDDLLGALFDREMQAYVDHARENMKPDARLEDWIRGGCRQWFRLADEQGQLFTRLAGDNGPLASRARAAQRATAQGWAAGLQAAYRLPQRQAEHMAWFIVSGAAGILSARNGEDDEALIETLVVSVVAACEALRAKYAPPRTKNIA</sequence>
<dbReference type="RefSeq" id="WP_201100223.1">
    <property type="nucleotide sequence ID" value="NZ_BAAAEE010000022.1"/>
</dbReference>
<dbReference type="InterPro" id="IPR009057">
    <property type="entry name" value="Homeodomain-like_sf"/>
</dbReference>
<protein>
    <submittedName>
        <fullName evidence="6">TetR/AcrR family transcriptional regulator</fullName>
    </submittedName>
</protein>
<keyword evidence="7" id="KW-1185">Reference proteome</keyword>
<gene>
    <name evidence="6" type="ORF">KWG56_07975</name>
</gene>
<dbReference type="InterPro" id="IPR001647">
    <property type="entry name" value="HTH_TetR"/>
</dbReference>
<feature type="domain" description="HTH tetR-type" evidence="5">
    <location>
        <begin position="9"/>
        <end position="69"/>
    </location>
</feature>
<evidence type="ECO:0000313" key="6">
    <source>
        <dbReference type="EMBL" id="QYC11874.1"/>
    </source>
</evidence>
<evidence type="ECO:0000256" key="4">
    <source>
        <dbReference type="PROSITE-ProRule" id="PRU00335"/>
    </source>
</evidence>
<dbReference type="Proteomes" id="UP000824334">
    <property type="component" value="Chromosome"/>
</dbReference>
<dbReference type="InterPro" id="IPR050109">
    <property type="entry name" value="HTH-type_TetR-like_transc_reg"/>
</dbReference>
<feature type="DNA-binding region" description="H-T-H motif" evidence="4">
    <location>
        <begin position="32"/>
        <end position="51"/>
    </location>
</feature>
<evidence type="ECO:0000259" key="5">
    <source>
        <dbReference type="PROSITE" id="PS50977"/>
    </source>
</evidence>
<evidence type="ECO:0000256" key="2">
    <source>
        <dbReference type="ARBA" id="ARBA00023125"/>
    </source>
</evidence>
<dbReference type="SUPFAM" id="SSF46689">
    <property type="entry name" value="Homeodomain-like"/>
    <property type="match status" value="1"/>
</dbReference>
<dbReference type="PANTHER" id="PTHR30055">
    <property type="entry name" value="HTH-TYPE TRANSCRIPTIONAL REGULATOR RUTR"/>
    <property type="match status" value="1"/>
</dbReference>
<evidence type="ECO:0000256" key="3">
    <source>
        <dbReference type="ARBA" id="ARBA00023163"/>
    </source>
</evidence>